<keyword evidence="8" id="KW-0472">Membrane</keyword>
<reference evidence="10" key="1">
    <citation type="submission" date="2023-06" db="EMBL/GenBank/DDBJ databases">
        <title>Survivors Of The Sea: Transcriptome response of Skeletonema marinoi to long-term dormancy.</title>
        <authorList>
            <person name="Pinder M.I.M."/>
            <person name="Kourtchenko O."/>
            <person name="Robertson E.K."/>
            <person name="Larsson T."/>
            <person name="Maumus F."/>
            <person name="Osuna-Cruz C.M."/>
            <person name="Vancaester E."/>
            <person name="Stenow R."/>
            <person name="Vandepoele K."/>
            <person name="Ploug H."/>
            <person name="Bruchert V."/>
            <person name="Godhe A."/>
            <person name="Topel M."/>
        </authorList>
    </citation>
    <scope>NUCLEOTIDE SEQUENCE</scope>
    <source>
        <strain evidence="10">R05AC</strain>
    </source>
</reference>
<feature type="region of interest" description="Disordered" evidence="9">
    <location>
        <begin position="124"/>
        <end position="144"/>
    </location>
</feature>
<evidence type="ECO:0000256" key="6">
    <source>
        <dbReference type="ARBA" id="ARBA00023010"/>
    </source>
</evidence>
<evidence type="ECO:0000256" key="9">
    <source>
        <dbReference type="SAM" id="MobiDB-lite"/>
    </source>
</evidence>
<evidence type="ECO:0000256" key="7">
    <source>
        <dbReference type="ARBA" id="ARBA00023128"/>
    </source>
</evidence>
<comment type="subcellular location">
    <subcellularLocation>
        <location evidence="1">Mitochondrion inner membrane</location>
        <topology evidence="1">Peripheral membrane protein</topology>
    </subcellularLocation>
</comment>
<organism evidence="10 11">
    <name type="scientific">Skeletonema marinoi</name>
    <dbReference type="NCBI Taxonomy" id="267567"/>
    <lineage>
        <taxon>Eukaryota</taxon>
        <taxon>Sar</taxon>
        <taxon>Stramenopiles</taxon>
        <taxon>Ochrophyta</taxon>
        <taxon>Bacillariophyta</taxon>
        <taxon>Coscinodiscophyceae</taxon>
        <taxon>Thalassiosirophycidae</taxon>
        <taxon>Thalassiosirales</taxon>
        <taxon>Skeletonemataceae</taxon>
        <taxon>Skeletonema</taxon>
        <taxon>Skeletonema marinoi-dohrnii complex</taxon>
    </lineage>
</organism>
<keyword evidence="11" id="KW-1185">Reference proteome</keyword>
<dbReference type="GO" id="GO:0030150">
    <property type="term" value="P:protein import into mitochondrial matrix"/>
    <property type="evidence" value="ECO:0007669"/>
    <property type="project" value="InterPro"/>
</dbReference>
<keyword evidence="3" id="KW-0813">Transport</keyword>
<evidence type="ECO:0000256" key="1">
    <source>
        <dbReference type="ARBA" id="ARBA00004637"/>
    </source>
</evidence>
<dbReference type="InterPro" id="IPR036869">
    <property type="entry name" value="J_dom_sf"/>
</dbReference>
<evidence type="ECO:0000256" key="4">
    <source>
        <dbReference type="ARBA" id="ARBA00022792"/>
    </source>
</evidence>
<name>A0AAD9DIP1_9STRA</name>
<evidence type="ECO:0000256" key="8">
    <source>
        <dbReference type="ARBA" id="ARBA00023136"/>
    </source>
</evidence>
<keyword evidence="7" id="KW-0496">Mitochondrion</keyword>
<dbReference type="PANTHER" id="PTHR12388">
    <property type="entry name" value="MITOCHONDRIA ASSOCIATED GRANULOCYTE MACROPHAGE CSF SIGNALING MOLECULE"/>
    <property type="match status" value="1"/>
</dbReference>
<protein>
    <submittedName>
        <fullName evidence="10">Mitochondrial import inner membrane translocase subunit TIM16</fullName>
    </submittedName>
</protein>
<proteinExistence type="inferred from homology"/>
<evidence type="ECO:0000313" key="11">
    <source>
        <dbReference type="Proteomes" id="UP001224775"/>
    </source>
</evidence>
<dbReference type="EMBL" id="JATAAI010000003">
    <property type="protein sequence ID" value="KAK1746983.1"/>
    <property type="molecule type" value="Genomic_DNA"/>
</dbReference>
<keyword evidence="6" id="KW-0811">Translocation</keyword>
<comment type="similarity">
    <text evidence="2">Belongs to the TIM16/PAM16 family.</text>
</comment>
<evidence type="ECO:0000313" key="10">
    <source>
        <dbReference type="EMBL" id="KAK1746983.1"/>
    </source>
</evidence>
<gene>
    <name evidence="10" type="ORF">QTG54_002327</name>
</gene>
<feature type="compositionally biased region" description="Low complexity" evidence="9">
    <location>
        <begin position="129"/>
        <end position="138"/>
    </location>
</feature>
<evidence type="ECO:0000256" key="5">
    <source>
        <dbReference type="ARBA" id="ARBA00022927"/>
    </source>
</evidence>
<comment type="caution">
    <text evidence="10">The sequence shown here is derived from an EMBL/GenBank/DDBJ whole genome shotgun (WGS) entry which is preliminary data.</text>
</comment>
<keyword evidence="5" id="KW-0653">Protein transport</keyword>
<sequence>MAFGPLGRVIAQVAVAGFAVLARAIPAAYGAALANARKSGADKAAEEAARKGASFLGKARISRDEALNVLNLTEGEATAEAVQKQYDRYFEANKVEKGGSFYLQSKIYRAKELLDDYVKEKNAEMMKEGQGSSASQQQDQEKTK</sequence>
<dbReference type="Pfam" id="PF03656">
    <property type="entry name" value="Pam16"/>
    <property type="match status" value="1"/>
</dbReference>
<keyword evidence="4" id="KW-0999">Mitochondrion inner membrane</keyword>
<dbReference type="PANTHER" id="PTHR12388:SF0">
    <property type="entry name" value="MITOCHONDRIAL IMPORT INNER MEMBRANE TRANSLOCASE SUBUNIT TIM16"/>
    <property type="match status" value="1"/>
</dbReference>
<dbReference type="Proteomes" id="UP001224775">
    <property type="component" value="Unassembled WGS sequence"/>
</dbReference>
<dbReference type="AlphaFoldDB" id="A0AAD9DIP1"/>
<dbReference type="GO" id="GO:0005744">
    <property type="term" value="C:TIM23 mitochondrial import inner membrane translocase complex"/>
    <property type="evidence" value="ECO:0007669"/>
    <property type="project" value="InterPro"/>
</dbReference>
<dbReference type="InterPro" id="IPR005341">
    <property type="entry name" value="Tim16"/>
</dbReference>
<dbReference type="Gene3D" id="1.10.287.110">
    <property type="entry name" value="DnaJ domain"/>
    <property type="match status" value="1"/>
</dbReference>
<evidence type="ECO:0000256" key="2">
    <source>
        <dbReference type="ARBA" id="ARBA00008817"/>
    </source>
</evidence>
<accession>A0AAD9DIP1</accession>
<dbReference type="FunFam" id="1.10.287.110:FF:000006">
    <property type="entry name" value="Import inner membrane translocase subunit TIM16"/>
    <property type="match status" value="1"/>
</dbReference>
<evidence type="ECO:0000256" key="3">
    <source>
        <dbReference type="ARBA" id="ARBA00022448"/>
    </source>
</evidence>